<dbReference type="GO" id="GO:0016491">
    <property type="term" value="F:oxidoreductase activity"/>
    <property type="evidence" value="ECO:0007669"/>
    <property type="project" value="UniProtKB-KW"/>
</dbReference>
<proteinExistence type="inferred from homology"/>
<dbReference type="STRING" id="354355.SAMN05660816_04198"/>
<evidence type="ECO:0000256" key="3">
    <source>
        <dbReference type="RuleBase" id="RU000363"/>
    </source>
</evidence>
<evidence type="ECO:0000313" key="4">
    <source>
        <dbReference type="EMBL" id="OQP40781.1"/>
    </source>
</evidence>
<dbReference type="SUPFAM" id="SSF51735">
    <property type="entry name" value="NAD(P)-binding Rossmann-fold domains"/>
    <property type="match status" value="1"/>
</dbReference>
<accession>A0A1V9E3Z0</accession>
<dbReference type="RefSeq" id="WP_081203758.1">
    <property type="nucleotide sequence ID" value="NZ_FOCZ01000007.1"/>
</dbReference>
<dbReference type="PRINTS" id="PR00080">
    <property type="entry name" value="SDRFAMILY"/>
</dbReference>
<dbReference type="CDD" id="cd05374">
    <property type="entry name" value="17beta-HSD-like_SDR_c"/>
    <property type="match status" value="1"/>
</dbReference>
<keyword evidence="5" id="KW-1185">Reference proteome</keyword>
<organism evidence="4 5">
    <name type="scientific">Niastella yeongjuensis</name>
    <dbReference type="NCBI Taxonomy" id="354355"/>
    <lineage>
        <taxon>Bacteria</taxon>
        <taxon>Pseudomonadati</taxon>
        <taxon>Bacteroidota</taxon>
        <taxon>Chitinophagia</taxon>
        <taxon>Chitinophagales</taxon>
        <taxon>Chitinophagaceae</taxon>
        <taxon>Niastella</taxon>
    </lineage>
</organism>
<sequence length="278" mass="30437">MSNKVWFVTGASKGMGLALVKQLLNSGHKVAATSRNVDELVKQAGGLNNNLLPLQVNIGSDREVKDALLRTIITFGQLDVVVNNAGYAIYGSMEELSDQEFRDSVEINLFAMANVIRNAMPYLRQQRSGHIFNFSSIAGYRGYGSAGAYDAVKFAVVGLSEALAEEAKPFGVNVTVVAPGFFRTSFLDKGSMKMAAHRIEGYNTAGIENWMKEMDGKQSGDPQKLAKLLVDITAEINPPVHLFAGPDAYQIRKEKATTDLNNLEVWKHLTLSTDFDNQ</sequence>
<evidence type="ECO:0000256" key="2">
    <source>
        <dbReference type="ARBA" id="ARBA00023002"/>
    </source>
</evidence>
<comment type="similarity">
    <text evidence="1 3">Belongs to the short-chain dehydrogenases/reductases (SDR) family.</text>
</comment>
<keyword evidence="2" id="KW-0560">Oxidoreductase</keyword>
<name>A0A1V9E3Z0_9BACT</name>
<dbReference type="PRINTS" id="PR00081">
    <property type="entry name" value="GDHRDH"/>
</dbReference>
<reference evidence="5" key="1">
    <citation type="submission" date="2016-04" db="EMBL/GenBank/DDBJ databases">
        <authorList>
            <person name="Chen L."/>
            <person name="Zhuang W."/>
            <person name="Wang G."/>
        </authorList>
    </citation>
    <scope>NUCLEOTIDE SEQUENCE [LARGE SCALE GENOMIC DNA]</scope>
    <source>
        <strain evidence="5">17621</strain>
    </source>
</reference>
<gene>
    <name evidence="4" type="ORF">A4H97_14285</name>
</gene>
<evidence type="ECO:0000256" key="1">
    <source>
        <dbReference type="ARBA" id="ARBA00006484"/>
    </source>
</evidence>
<dbReference type="InterPro" id="IPR002347">
    <property type="entry name" value="SDR_fam"/>
</dbReference>
<dbReference type="PANTHER" id="PTHR43976:SF16">
    <property type="entry name" value="SHORT-CHAIN DEHYDROGENASE_REDUCTASE FAMILY PROTEIN"/>
    <property type="match status" value="1"/>
</dbReference>
<dbReference type="PANTHER" id="PTHR43976">
    <property type="entry name" value="SHORT CHAIN DEHYDROGENASE"/>
    <property type="match status" value="1"/>
</dbReference>
<dbReference type="AlphaFoldDB" id="A0A1V9E3Z0"/>
<dbReference type="InterPro" id="IPR051911">
    <property type="entry name" value="SDR_oxidoreductase"/>
</dbReference>
<dbReference type="Pfam" id="PF00106">
    <property type="entry name" value="adh_short"/>
    <property type="match status" value="1"/>
</dbReference>
<protein>
    <submittedName>
        <fullName evidence="4">Short-chain dehydrogenase/reductase</fullName>
    </submittedName>
</protein>
<dbReference type="Proteomes" id="UP000192610">
    <property type="component" value="Unassembled WGS sequence"/>
</dbReference>
<dbReference type="Gene3D" id="3.40.50.720">
    <property type="entry name" value="NAD(P)-binding Rossmann-like Domain"/>
    <property type="match status" value="1"/>
</dbReference>
<dbReference type="EMBL" id="LVXG01000067">
    <property type="protein sequence ID" value="OQP40781.1"/>
    <property type="molecule type" value="Genomic_DNA"/>
</dbReference>
<dbReference type="InterPro" id="IPR036291">
    <property type="entry name" value="NAD(P)-bd_dom_sf"/>
</dbReference>
<comment type="caution">
    <text evidence="4">The sequence shown here is derived from an EMBL/GenBank/DDBJ whole genome shotgun (WGS) entry which is preliminary data.</text>
</comment>
<evidence type="ECO:0000313" key="5">
    <source>
        <dbReference type="Proteomes" id="UP000192610"/>
    </source>
</evidence>